<dbReference type="EMBL" id="CP103166">
    <property type="protein sequence ID" value="UVQ96239.1"/>
    <property type="molecule type" value="Genomic_DNA"/>
</dbReference>
<dbReference type="EMBL" id="VVYP01000013">
    <property type="protein sequence ID" value="KAA5463032.1"/>
    <property type="molecule type" value="Genomic_DNA"/>
</dbReference>
<reference evidence="13 14" key="2">
    <citation type="submission" date="2018-08" db="EMBL/GenBank/DDBJ databases">
        <title>A genome reference for cultivated species of the human gut microbiota.</title>
        <authorList>
            <person name="Zou Y."/>
            <person name="Xue W."/>
            <person name="Luo G."/>
        </authorList>
    </citation>
    <scope>NUCLEOTIDE SEQUENCE [LARGE SCALE GENOMIC DNA]</scope>
    <source>
        <strain evidence="8 14">AF24-29LB</strain>
        <strain evidence="9 13">AM16-49B</strain>
    </source>
</reference>
<gene>
    <name evidence="9" type="ORF">DW190_20140</name>
    <name evidence="8" type="ORF">DWY26_01270</name>
    <name evidence="2" type="ORF">ERS852494_02206</name>
    <name evidence="3" type="ORF">ERS852558_01184</name>
    <name evidence="7" type="ORF">F2Y31_15200</name>
    <name evidence="6" type="ORF">F2Y35_16050</name>
    <name evidence="4" type="ORF">F2Y36_11395</name>
    <name evidence="5" type="ORF">F2Y39_07690</name>
    <name evidence="10" type="ORF">NXW23_18280</name>
</gene>
<evidence type="ECO:0000313" key="5">
    <source>
        <dbReference type="EMBL" id="KAA5478843.1"/>
    </source>
</evidence>
<evidence type="ECO:0000313" key="4">
    <source>
        <dbReference type="EMBL" id="KAA5463032.1"/>
    </source>
</evidence>
<dbReference type="PROSITE" id="PS51257">
    <property type="entry name" value="PROKAR_LIPOPROTEIN"/>
    <property type="match status" value="1"/>
</dbReference>
<accession>A0A174N210</accession>
<reference evidence="10" key="4">
    <citation type="submission" date="2022-08" db="EMBL/GenBank/DDBJ databases">
        <title>Genome Sequencing of Bacteroides fragilis Group Isolates with Nanopore Technology.</title>
        <authorList>
            <person name="Tisza M.J."/>
            <person name="Smith D."/>
            <person name="Dekker J.P."/>
        </authorList>
    </citation>
    <scope>NUCLEOTIDE SEQUENCE</scope>
    <source>
        <strain evidence="10">BFG-474</strain>
    </source>
</reference>
<evidence type="ECO:0000313" key="18">
    <source>
        <dbReference type="Proteomes" id="UP000491168"/>
    </source>
</evidence>
<reference evidence="15 16" key="3">
    <citation type="journal article" date="2019" name="Nat. Med.">
        <title>A library of human gut bacterial isolates paired with longitudinal multiomics data enables mechanistic microbiome research.</title>
        <authorList>
            <person name="Poyet M."/>
            <person name="Groussin M."/>
            <person name="Gibbons S.M."/>
            <person name="Avila-Pacheco J."/>
            <person name="Jiang X."/>
            <person name="Kearney S.M."/>
            <person name="Perrotta A.R."/>
            <person name="Berdy B."/>
            <person name="Zhao S."/>
            <person name="Lieberman T.D."/>
            <person name="Swanson P.K."/>
            <person name="Smith M."/>
            <person name="Roesemann S."/>
            <person name="Alexander J.E."/>
            <person name="Rich S.A."/>
            <person name="Livny J."/>
            <person name="Vlamakis H."/>
            <person name="Clish C."/>
            <person name="Bullock K."/>
            <person name="Deik A."/>
            <person name="Scott J."/>
            <person name="Pierce K.A."/>
            <person name="Xavier R.J."/>
            <person name="Alm E.J."/>
        </authorList>
    </citation>
    <scope>NUCLEOTIDE SEQUENCE [LARGE SCALE GENOMIC DNA]</scope>
    <source>
        <strain evidence="7 15">BIOML-A19</strain>
        <strain evidence="6 18">BIOML-A21</strain>
        <strain evidence="5 16">BIOML-A25</strain>
        <strain evidence="4 17">BIOML-A31</strain>
    </source>
</reference>
<dbReference type="AlphaFoldDB" id="A0A174N210"/>
<reference evidence="11 12" key="1">
    <citation type="submission" date="2015-09" db="EMBL/GenBank/DDBJ databases">
        <authorList>
            <consortium name="Pathogen Informatics"/>
        </authorList>
    </citation>
    <scope>NUCLEOTIDE SEQUENCE [LARGE SCALE GENOMIC DNA]</scope>
    <source>
        <strain evidence="2 11">2789STDY5834880</strain>
        <strain evidence="3 12">2789STDY5834946</strain>
    </source>
</reference>
<dbReference type="Proteomes" id="UP000284205">
    <property type="component" value="Unassembled WGS sequence"/>
</dbReference>
<evidence type="ECO:0000313" key="6">
    <source>
        <dbReference type="EMBL" id="KAA5489657.1"/>
    </source>
</evidence>
<protein>
    <recommendedName>
        <fullName evidence="19">Lipoprotein</fullName>
    </recommendedName>
</protein>
<evidence type="ECO:0000313" key="16">
    <source>
        <dbReference type="Proteomes" id="UP000427825"/>
    </source>
</evidence>
<dbReference type="RefSeq" id="WP_005681567.1">
    <property type="nucleotide sequence ID" value="NZ_CABMOQ010000009.1"/>
</dbReference>
<dbReference type="Proteomes" id="UP000427825">
    <property type="component" value="Unassembled WGS sequence"/>
</dbReference>
<keyword evidence="1" id="KW-0732">Signal</keyword>
<evidence type="ECO:0000313" key="14">
    <source>
        <dbReference type="Proteomes" id="UP000284205"/>
    </source>
</evidence>
<dbReference type="Proteomes" id="UP000095657">
    <property type="component" value="Unassembled WGS sequence"/>
</dbReference>
<evidence type="ECO:0000313" key="3">
    <source>
        <dbReference type="EMBL" id="CUP86004.1"/>
    </source>
</evidence>
<proteinExistence type="predicted"/>
<dbReference type="STRING" id="47678.ERS852494_02206"/>
<evidence type="ECO:0000313" key="2">
    <source>
        <dbReference type="EMBL" id="CUP41391.1"/>
    </source>
</evidence>
<feature type="signal peptide" evidence="1">
    <location>
        <begin position="1"/>
        <end position="23"/>
    </location>
</feature>
<evidence type="ECO:0000313" key="9">
    <source>
        <dbReference type="EMBL" id="RHH85126.1"/>
    </source>
</evidence>
<evidence type="ECO:0000313" key="13">
    <source>
        <dbReference type="Proteomes" id="UP000283512"/>
    </source>
</evidence>
<evidence type="ECO:0000313" key="11">
    <source>
        <dbReference type="Proteomes" id="UP000095657"/>
    </source>
</evidence>
<evidence type="ECO:0000313" key="7">
    <source>
        <dbReference type="EMBL" id="KAA5496961.1"/>
    </source>
</evidence>
<dbReference type="Proteomes" id="UP000368418">
    <property type="component" value="Unassembled WGS sequence"/>
</dbReference>
<organism evidence="2 11">
    <name type="scientific">Bacteroides caccae</name>
    <dbReference type="NCBI Taxonomy" id="47678"/>
    <lineage>
        <taxon>Bacteria</taxon>
        <taxon>Pseudomonadati</taxon>
        <taxon>Bacteroidota</taxon>
        <taxon>Bacteroidia</taxon>
        <taxon>Bacteroidales</taxon>
        <taxon>Bacteroidaceae</taxon>
        <taxon>Bacteroides</taxon>
    </lineage>
</organism>
<dbReference type="EMBL" id="QRKD01000038">
    <property type="protein sequence ID" value="RHH85126.1"/>
    <property type="molecule type" value="Genomic_DNA"/>
</dbReference>
<name>A0A174N210_9BACE</name>
<evidence type="ECO:0000256" key="1">
    <source>
        <dbReference type="SAM" id="SignalP"/>
    </source>
</evidence>
<feature type="chain" id="PRO_5014252149" description="Lipoprotein" evidence="1">
    <location>
        <begin position="24"/>
        <end position="228"/>
    </location>
</feature>
<dbReference type="Proteomes" id="UP000095725">
    <property type="component" value="Unassembled WGS sequence"/>
</dbReference>
<dbReference type="EMBL" id="VVYD01000015">
    <property type="protein sequence ID" value="KAA5496961.1"/>
    <property type="molecule type" value="Genomic_DNA"/>
</dbReference>
<dbReference type="EMBL" id="CZBL01000003">
    <property type="protein sequence ID" value="CUP86004.1"/>
    <property type="molecule type" value="Genomic_DNA"/>
</dbReference>
<dbReference type="EMBL" id="CZAI01000004">
    <property type="protein sequence ID" value="CUP41391.1"/>
    <property type="molecule type" value="Genomic_DNA"/>
</dbReference>
<dbReference type="Proteomes" id="UP000491168">
    <property type="component" value="Unassembled WGS sequence"/>
</dbReference>
<evidence type="ECO:0008006" key="19">
    <source>
        <dbReference type="Google" id="ProtNLM"/>
    </source>
</evidence>
<dbReference type="Proteomes" id="UP000475905">
    <property type="component" value="Unassembled WGS sequence"/>
</dbReference>
<evidence type="ECO:0000313" key="8">
    <source>
        <dbReference type="EMBL" id="RGR74447.1"/>
    </source>
</evidence>
<dbReference type="EMBL" id="VVYF01000016">
    <property type="protein sequence ID" value="KAA5489657.1"/>
    <property type="molecule type" value="Genomic_DNA"/>
</dbReference>
<dbReference type="EMBL" id="QRUO01000001">
    <property type="protein sequence ID" value="RGR74447.1"/>
    <property type="molecule type" value="Genomic_DNA"/>
</dbReference>
<dbReference type="EMBL" id="VVYJ01000003">
    <property type="protein sequence ID" value="KAA5478843.1"/>
    <property type="molecule type" value="Genomic_DNA"/>
</dbReference>
<evidence type="ECO:0000313" key="10">
    <source>
        <dbReference type="EMBL" id="UVQ96239.1"/>
    </source>
</evidence>
<evidence type="ECO:0000313" key="15">
    <source>
        <dbReference type="Proteomes" id="UP000368418"/>
    </source>
</evidence>
<evidence type="ECO:0000313" key="17">
    <source>
        <dbReference type="Proteomes" id="UP000475905"/>
    </source>
</evidence>
<dbReference type="GeneID" id="75115287"/>
<dbReference type="Proteomes" id="UP001060260">
    <property type="component" value="Chromosome"/>
</dbReference>
<dbReference type="Proteomes" id="UP000283512">
    <property type="component" value="Unassembled WGS sequence"/>
</dbReference>
<sequence length="228" mass="26073">MKSTKLMLITILCLILSSLSGCKKDIVESLLKNNSYVECIINGKCARGEGLRTMFEAPTSFHMNYSYYDDGSFTFNIAKGINDKEGGNYRIYISVTQKGLPQLGEKYYFKEHIDNNGPFDFEDECYIASIEVTPYLYQCSDTTLIPKSIRKKKIILKTDIVNKGYIEFTNINVDKGEIFGLFNFETEVTSKRVPQASYKASVTEGKFEGYNIERNRTFYTSGLFDYIL</sequence>
<evidence type="ECO:0000313" key="12">
    <source>
        <dbReference type="Proteomes" id="UP000095725"/>
    </source>
</evidence>